<dbReference type="InterPro" id="IPR026341">
    <property type="entry name" value="T9SS_type_B"/>
</dbReference>
<name>F9YRP1_CAPCC</name>
<dbReference type="NCBIfam" id="TIGR04131">
    <property type="entry name" value="Bac_Flav_CTERM"/>
    <property type="match status" value="1"/>
</dbReference>
<dbReference type="RefSeq" id="WP_013996514.1">
    <property type="nucleotide sequence ID" value="NC_015846.1"/>
</dbReference>
<dbReference type="EMBL" id="CP002113">
    <property type="protein sequence ID" value="AEK22520.1"/>
    <property type="molecule type" value="Genomic_DNA"/>
</dbReference>
<dbReference type="OrthoDB" id="9805017at2"/>
<feature type="compositionally biased region" description="Polar residues" evidence="1">
    <location>
        <begin position="294"/>
        <end position="305"/>
    </location>
</feature>
<evidence type="ECO:0000313" key="2">
    <source>
        <dbReference type="EMBL" id="AEK22520.1"/>
    </source>
</evidence>
<protein>
    <recommendedName>
        <fullName evidence="4">Gliding motility-associated C-terminal domain-containing protein</fullName>
    </recommendedName>
</protein>
<evidence type="ECO:0000313" key="3">
    <source>
        <dbReference type="Proteomes" id="UP000008895"/>
    </source>
</evidence>
<evidence type="ECO:0008006" key="4">
    <source>
        <dbReference type="Google" id="ProtNLM"/>
    </source>
</evidence>
<dbReference type="KEGG" id="ccm:Ccan_03980"/>
<sequence length="444" mass="47082">MNIATGEVTVPANTPAGTYSIVYQICEKLNPSNCSTATATVVVSPADLEAVPDDFRATPIRGTDGGKTSSVLTNDKLNGTPLNPSDVTLTWGTIPSRFTPNADGTITVVPNTPAGTYTLTYTICEVLNLSNCKTTTVTVLVTASPIVANDDDYTMYPIYTTVGGTVSASVLVNDTIEGVEATLATVTISNPTTPNTNINIDPTSGMVVVLPNTPVGTYTLTYTICEKGNPTNCSNQANVIVVVLDVPKASDDSATTEINTPVVVNILENDQNIPAIGKVSVVSGPSQGSVQVNDGGTPNDPSDDTVTYTPNPGFVGTDSFVYELCDVAGNCASATVTIEVVAGGDITPYNAISINDDGSNDVFYIKGIEGYPNNTVRIYNRWGVKVFEVYGYNNTTKAFRGISNGRVTVDADKKLPQGTYYYVIEYVDKNNQTKRKGSWLYIKR</sequence>
<dbReference type="STRING" id="860228.Ccan_03980"/>
<organism evidence="2 3">
    <name type="scientific">Capnocytophaga canimorsus (strain 5)</name>
    <dbReference type="NCBI Taxonomy" id="860228"/>
    <lineage>
        <taxon>Bacteria</taxon>
        <taxon>Pseudomonadati</taxon>
        <taxon>Bacteroidota</taxon>
        <taxon>Flavobacteriia</taxon>
        <taxon>Flavobacteriales</taxon>
        <taxon>Flavobacteriaceae</taxon>
        <taxon>Capnocytophaga</taxon>
    </lineage>
</organism>
<dbReference type="eggNOG" id="COG3210">
    <property type="taxonomic scope" value="Bacteria"/>
</dbReference>
<reference evidence="2 3" key="1">
    <citation type="journal article" date="2011" name="J. Bacteriol.">
        <title>Complete genome sequence of the dog commensal and human pathogen Capnocytophaga canimorsus strain 5.</title>
        <authorList>
            <person name="Manfredi P."/>
            <person name="Pagni M."/>
            <person name="Cornelis G.R."/>
        </authorList>
    </citation>
    <scope>NUCLEOTIDE SEQUENCE [LARGE SCALE GENOMIC DNA]</scope>
    <source>
        <strain evidence="3">5</strain>
    </source>
</reference>
<gene>
    <name evidence="2" type="ordered locus">Ccan_03980</name>
</gene>
<feature type="region of interest" description="Disordered" evidence="1">
    <location>
        <begin position="286"/>
        <end position="305"/>
    </location>
</feature>
<dbReference type="Pfam" id="PF17963">
    <property type="entry name" value="Big_9"/>
    <property type="match status" value="1"/>
</dbReference>
<dbReference type="HOGENOM" id="CLU_544796_0_0_10"/>
<dbReference type="AlphaFoldDB" id="F9YRP1"/>
<keyword evidence="3" id="KW-1185">Reference proteome</keyword>
<evidence type="ECO:0000256" key="1">
    <source>
        <dbReference type="SAM" id="MobiDB-lite"/>
    </source>
</evidence>
<dbReference type="Pfam" id="PF13585">
    <property type="entry name" value="CHU_C"/>
    <property type="match status" value="1"/>
</dbReference>
<accession>F9YRP1</accession>
<dbReference type="Proteomes" id="UP000008895">
    <property type="component" value="Chromosome"/>
</dbReference>
<dbReference type="Gene3D" id="2.60.40.3440">
    <property type="match status" value="1"/>
</dbReference>
<proteinExistence type="predicted"/>